<accession>A0AA41QWQ2</accession>
<keyword evidence="2" id="KW-1185">Reference proteome</keyword>
<dbReference type="Proteomes" id="UP001165341">
    <property type="component" value="Unassembled WGS sequence"/>
</dbReference>
<comment type="caution">
    <text evidence="1">The sequence shown here is derived from an EMBL/GenBank/DDBJ whole genome shotgun (WGS) entry which is preliminary data.</text>
</comment>
<dbReference type="RefSeq" id="WP_243011867.1">
    <property type="nucleotide sequence ID" value="NZ_JALGAR010000002.1"/>
</dbReference>
<name>A0AA41QWQ2_9MICO</name>
<evidence type="ECO:0000313" key="2">
    <source>
        <dbReference type="Proteomes" id="UP001165341"/>
    </source>
</evidence>
<dbReference type="EMBL" id="JALGAR010000002">
    <property type="protein sequence ID" value="MCI4658084.1"/>
    <property type="molecule type" value="Genomic_DNA"/>
</dbReference>
<reference evidence="1" key="1">
    <citation type="submission" date="2022-03" db="EMBL/GenBank/DDBJ databases">
        <title>Cryobacterium sp. nov. strain ZS14-85, isolated from Antarctic soil.</title>
        <authorList>
            <person name="Li J."/>
            <person name="Niu G."/>
        </authorList>
    </citation>
    <scope>NUCLEOTIDE SEQUENCE</scope>
    <source>
        <strain evidence="1">ZS14-85</strain>
    </source>
</reference>
<evidence type="ECO:0000313" key="1">
    <source>
        <dbReference type="EMBL" id="MCI4658084.1"/>
    </source>
</evidence>
<proteinExistence type="predicted"/>
<sequence length="152" mass="16758">MTLINELRTTTRRSSDLSKHSADVFAEAEVHTVRITRRDGEPLVLMSQREADARSVLLQFAADLITVTLGDEGTLASRMADRFQWMLALSPEDQATCAHDLVNAARASFATGQSYLATAELTSWRETATAIAAGLTSHPVEWLEDAERVERP</sequence>
<organism evidence="1 2">
    <name type="scientific">Cryobacterium zhongshanensis</name>
    <dbReference type="NCBI Taxonomy" id="2928153"/>
    <lineage>
        <taxon>Bacteria</taxon>
        <taxon>Bacillati</taxon>
        <taxon>Actinomycetota</taxon>
        <taxon>Actinomycetes</taxon>
        <taxon>Micrococcales</taxon>
        <taxon>Microbacteriaceae</taxon>
        <taxon>Cryobacterium</taxon>
    </lineage>
</organism>
<protein>
    <submittedName>
        <fullName evidence="1">Prevent-host-death protein</fullName>
    </submittedName>
</protein>
<dbReference type="AlphaFoldDB" id="A0AA41QWQ2"/>
<gene>
    <name evidence="1" type="ORF">MQH31_09735</name>
</gene>